<proteinExistence type="inferred from homology"/>
<keyword evidence="9" id="KW-0807">Transducer</keyword>
<dbReference type="Pfam" id="PF02076">
    <property type="entry name" value="STE3"/>
    <property type="match status" value="1"/>
</dbReference>
<protein>
    <submittedName>
        <fullName evidence="11">Fungal pheromone STE3G-protein-coupled receptor</fullName>
    </submittedName>
</protein>
<evidence type="ECO:0000256" key="9">
    <source>
        <dbReference type="ARBA" id="ARBA00023224"/>
    </source>
</evidence>
<dbReference type="CDD" id="cd14966">
    <property type="entry name" value="7tmD_STE3"/>
    <property type="match status" value="1"/>
</dbReference>
<feature type="transmembrane region" description="Helical" evidence="10">
    <location>
        <begin position="34"/>
        <end position="52"/>
    </location>
</feature>
<dbReference type="GO" id="GO:0000750">
    <property type="term" value="P:pheromone-dependent signal transduction involved in conjugation with cellular fusion"/>
    <property type="evidence" value="ECO:0007669"/>
    <property type="project" value="TreeGrafter"/>
</dbReference>
<keyword evidence="6" id="KW-0297">G-protein coupled receptor</keyword>
<dbReference type="GO" id="GO:0005886">
    <property type="term" value="C:plasma membrane"/>
    <property type="evidence" value="ECO:0007669"/>
    <property type="project" value="TreeGrafter"/>
</dbReference>
<keyword evidence="12" id="KW-1185">Reference proteome</keyword>
<organism evidence="11 12">
    <name type="scientific">Mycena chlorophos</name>
    <name type="common">Agaric fungus</name>
    <name type="synonym">Agaricus chlorophos</name>
    <dbReference type="NCBI Taxonomy" id="658473"/>
    <lineage>
        <taxon>Eukaryota</taxon>
        <taxon>Fungi</taxon>
        <taxon>Dikarya</taxon>
        <taxon>Basidiomycota</taxon>
        <taxon>Agaricomycotina</taxon>
        <taxon>Agaricomycetes</taxon>
        <taxon>Agaricomycetidae</taxon>
        <taxon>Agaricales</taxon>
        <taxon>Marasmiineae</taxon>
        <taxon>Mycenaceae</taxon>
        <taxon>Mycena</taxon>
    </lineage>
</organism>
<keyword evidence="4 10" id="KW-0812">Transmembrane</keyword>
<keyword evidence="3" id="KW-0589">Pheromone response</keyword>
<keyword evidence="5 10" id="KW-1133">Transmembrane helix</keyword>
<accession>A0A8H6SK24</accession>
<evidence type="ECO:0000256" key="2">
    <source>
        <dbReference type="ARBA" id="ARBA00011085"/>
    </source>
</evidence>
<dbReference type="PRINTS" id="PR00899">
    <property type="entry name" value="GPCRSTE3"/>
</dbReference>
<comment type="caution">
    <text evidence="11">The sequence shown here is derived from an EMBL/GenBank/DDBJ whole genome shotgun (WGS) entry which is preliminary data.</text>
</comment>
<feature type="transmembrane region" description="Helical" evidence="10">
    <location>
        <begin position="107"/>
        <end position="127"/>
    </location>
</feature>
<gene>
    <name evidence="11" type="ORF">HMN09_00912300</name>
</gene>
<dbReference type="InterPro" id="IPR001499">
    <property type="entry name" value="GPCR_STE3"/>
</dbReference>
<evidence type="ECO:0000313" key="12">
    <source>
        <dbReference type="Proteomes" id="UP000613580"/>
    </source>
</evidence>
<keyword evidence="7 10" id="KW-0472">Membrane</keyword>
<evidence type="ECO:0000256" key="7">
    <source>
        <dbReference type="ARBA" id="ARBA00023136"/>
    </source>
</evidence>
<comment type="subcellular location">
    <subcellularLocation>
        <location evidence="1">Membrane</location>
        <topology evidence="1">Multi-pass membrane protein</topology>
    </subcellularLocation>
</comment>
<evidence type="ECO:0000256" key="4">
    <source>
        <dbReference type="ARBA" id="ARBA00022692"/>
    </source>
</evidence>
<dbReference type="GO" id="GO:0004932">
    <property type="term" value="F:mating-type factor pheromone receptor activity"/>
    <property type="evidence" value="ECO:0007669"/>
    <property type="project" value="InterPro"/>
</dbReference>
<evidence type="ECO:0000256" key="1">
    <source>
        <dbReference type="ARBA" id="ARBA00004141"/>
    </source>
</evidence>
<evidence type="ECO:0000256" key="3">
    <source>
        <dbReference type="ARBA" id="ARBA00022507"/>
    </source>
</evidence>
<name>A0A8H6SK24_MYCCL</name>
<evidence type="ECO:0000256" key="10">
    <source>
        <dbReference type="SAM" id="Phobius"/>
    </source>
</evidence>
<dbReference type="PANTHER" id="PTHR28097">
    <property type="entry name" value="PHEROMONE A FACTOR RECEPTOR"/>
    <property type="match status" value="1"/>
</dbReference>
<keyword evidence="8 11" id="KW-0675">Receptor</keyword>
<feature type="transmembrane region" description="Helical" evidence="10">
    <location>
        <begin position="200"/>
        <end position="223"/>
    </location>
</feature>
<evidence type="ECO:0000313" key="11">
    <source>
        <dbReference type="EMBL" id="KAF7300292.1"/>
    </source>
</evidence>
<comment type="similarity">
    <text evidence="2">Belongs to the G-protein coupled receptor 4 family.</text>
</comment>
<dbReference type="EMBL" id="JACAZE010000013">
    <property type="protein sequence ID" value="KAF7300292.1"/>
    <property type="molecule type" value="Genomic_DNA"/>
</dbReference>
<sequence>MPSALPAVPFLGAALVLATLPHHWRVGNLATLSIIAWLTAYELILGVNAVLWDGNVTVKAQVWCDISTKIQVGAKMALPGCCLCMAKRLNRIAYGLDMSPRGWKNRILDIALCWGFPLLIMVLHYVVQGHRFDIIENIGCMPAVYISIESLLILGVSAFIPSILTLLFCFLALIKLLRRRIALSSVILLKPNPNLTTSRYIRLMVMTFALGSWSAILVSVSAANDYNSGLLPYKNWAYVHVDFSFVGQYSIANLYANAPDDLRCLFILWAAVSVSALAFFLFFGIGADVAKDYVACWRWARAVVLRHPYPKPEPSMVESVIWANSLDAESKYHPRLEDGTWNVVNIQKDLPPLPPSPPSS</sequence>
<dbReference type="AlphaFoldDB" id="A0A8H6SK24"/>
<evidence type="ECO:0000256" key="8">
    <source>
        <dbReference type="ARBA" id="ARBA00023170"/>
    </source>
</evidence>
<dbReference type="Proteomes" id="UP000613580">
    <property type="component" value="Unassembled WGS sequence"/>
</dbReference>
<dbReference type="OrthoDB" id="2874149at2759"/>
<reference evidence="11" key="1">
    <citation type="submission" date="2020-05" db="EMBL/GenBank/DDBJ databases">
        <title>Mycena genomes resolve the evolution of fungal bioluminescence.</title>
        <authorList>
            <person name="Tsai I.J."/>
        </authorList>
    </citation>
    <scope>NUCLEOTIDE SEQUENCE</scope>
    <source>
        <strain evidence="11">110903Hualien_Pintung</strain>
    </source>
</reference>
<evidence type="ECO:0000256" key="6">
    <source>
        <dbReference type="ARBA" id="ARBA00023040"/>
    </source>
</evidence>
<dbReference type="PANTHER" id="PTHR28097:SF1">
    <property type="entry name" value="PHEROMONE A FACTOR RECEPTOR"/>
    <property type="match status" value="1"/>
</dbReference>
<feature type="transmembrane region" description="Helical" evidence="10">
    <location>
        <begin position="264"/>
        <end position="286"/>
    </location>
</feature>
<evidence type="ECO:0000256" key="5">
    <source>
        <dbReference type="ARBA" id="ARBA00022989"/>
    </source>
</evidence>
<feature type="transmembrane region" description="Helical" evidence="10">
    <location>
        <begin position="151"/>
        <end position="174"/>
    </location>
</feature>